<organism evidence="2 3">
    <name type="scientific">Australozyma saopauloensis</name>
    <dbReference type="NCBI Taxonomy" id="291208"/>
    <lineage>
        <taxon>Eukaryota</taxon>
        <taxon>Fungi</taxon>
        <taxon>Dikarya</taxon>
        <taxon>Ascomycota</taxon>
        <taxon>Saccharomycotina</taxon>
        <taxon>Pichiomycetes</taxon>
        <taxon>Metschnikowiaceae</taxon>
        <taxon>Australozyma</taxon>
    </lineage>
</organism>
<feature type="region of interest" description="Disordered" evidence="1">
    <location>
        <begin position="183"/>
        <end position="228"/>
    </location>
</feature>
<proteinExistence type="predicted"/>
<keyword evidence="3" id="KW-1185">Reference proteome</keyword>
<feature type="compositionally biased region" description="Low complexity" evidence="1">
    <location>
        <begin position="199"/>
        <end position="222"/>
    </location>
</feature>
<dbReference type="KEGG" id="asau:88173452"/>
<name>A0AAX4H964_9ASCO</name>
<sequence length="401" mass="44805">MVPDSELNSLISTHTQLFSAANTFTEADVYPSIALQNLPQKHNQALLILKDKAYKELRPWLWTAYTPFERGLIIDNVQNALTRLGFLDTHPLRRKIVEKSVHNIPLKRATALGGGILLSSGKKGSTPSSPQPTSLPARRAGTESPGVESERKRPESRLGVSPLKETQVKRKYETILTVCLSSSDEDKHSKKAKKEGHRSNSSTSTNSVSSVNSMHSHQSSGSYTLPYSVTEDGHEEEAFGGSIKYPAVAKQSLQLPARPSSAISTQEKKLQFYEQLAKKFRLRYREYEILHKQMGRGSSQSKSSDSKKSLMRLFELHNSLAEWKRKLWDYHNENNMAETVMNLSKHRKLMSTSAISSLAPSSARLHSVDKFTRDSSVERNAPNPRGSTPVTAARTKITLNY</sequence>
<feature type="region of interest" description="Disordered" evidence="1">
    <location>
        <begin position="117"/>
        <end position="164"/>
    </location>
</feature>
<dbReference type="Proteomes" id="UP001338582">
    <property type="component" value="Chromosome 3"/>
</dbReference>
<feature type="compositionally biased region" description="Low complexity" evidence="1">
    <location>
        <begin position="117"/>
        <end position="136"/>
    </location>
</feature>
<accession>A0AAX4H964</accession>
<dbReference type="GeneID" id="88173452"/>
<dbReference type="AlphaFoldDB" id="A0AAX4H964"/>
<protein>
    <submittedName>
        <fullName evidence="2">Uncharacterized protein</fullName>
    </submittedName>
</protein>
<reference evidence="2 3" key="1">
    <citation type="submission" date="2023-10" db="EMBL/GenBank/DDBJ databases">
        <title>Draft Genome Sequence of Candida saopaulonensis from a very Premature Infant with Sepsis.</title>
        <authorList>
            <person name="Ning Y."/>
            <person name="Dai R."/>
            <person name="Xiao M."/>
            <person name="Xu Y."/>
            <person name="Yan Q."/>
            <person name="Zhang L."/>
        </authorList>
    </citation>
    <scope>NUCLEOTIDE SEQUENCE [LARGE SCALE GENOMIC DNA]</scope>
    <source>
        <strain evidence="2 3">19XY460</strain>
    </source>
</reference>
<dbReference type="EMBL" id="CP138896">
    <property type="protein sequence ID" value="WPK25085.1"/>
    <property type="molecule type" value="Genomic_DNA"/>
</dbReference>
<gene>
    <name evidence="2" type="ORF">PUMCH_002387</name>
</gene>
<evidence type="ECO:0000313" key="3">
    <source>
        <dbReference type="Proteomes" id="UP001338582"/>
    </source>
</evidence>
<dbReference type="RefSeq" id="XP_062877468.1">
    <property type="nucleotide sequence ID" value="XM_063021398.1"/>
</dbReference>
<evidence type="ECO:0000313" key="2">
    <source>
        <dbReference type="EMBL" id="WPK25085.1"/>
    </source>
</evidence>
<evidence type="ECO:0000256" key="1">
    <source>
        <dbReference type="SAM" id="MobiDB-lite"/>
    </source>
</evidence>